<evidence type="ECO:0000259" key="1">
    <source>
        <dbReference type="Pfam" id="PF14111"/>
    </source>
</evidence>
<evidence type="ECO:0000313" key="2">
    <source>
        <dbReference type="EMBL" id="KAK5846461.1"/>
    </source>
</evidence>
<dbReference type="InterPro" id="IPR025558">
    <property type="entry name" value="DUF4283"/>
</dbReference>
<accession>A0ABR0R4C4</accession>
<evidence type="ECO:0000313" key="3">
    <source>
        <dbReference type="Proteomes" id="UP001358586"/>
    </source>
</evidence>
<dbReference type="PANTHER" id="PTHR31286:SF153">
    <property type="entry name" value="DUF4283 DOMAIN PROTEIN"/>
    <property type="match status" value="1"/>
</dbReference>
<dbReference type="PANTHER" id="PTHR31286">
    <property type="entry name" value="GLYCINE-RICH CELL WALL STRUCTURAL PROTEIN 1.8-LIKE"/>
    <property type="match status" value="1"/>
</dbReference>
<dbReference type="Pfam" id="PF14111">
    <property type="entry name" value="DUF4283"/>
    <property type="match status" value="1"/>
</dbReference>
<name>A0ABR0R4C4_GOSAR</name>
<organism evidence="2 3">
    <name type="scientific">Gossypium arboreum</name>
    <name type="common">Tree cotton</name>
    <name type="synonym">Gossypium nanking</name>
    <dbReference type="NCBI Taxonomy" id="29729"/>
    <lineage>
        <taxon>Eukaryota</taxon>
        <taxon>Viridiplantae</taxon>
        <taxon>Streptophyta</taxon>
        <taxon>Embryophyta</taxon>
        <taxon>Tracheophyta</taxon>
        <taxon>Spermatophyta</taxon>
        <taxon>Magnoliopsida</taxon>
        <taxon>eudicotyledons</taxon>
        <taxon>Gunneridae</taxon>
        <taxon>Pentapetalae</taxon>
        <taxon>rosids</taxon>
        <taxon>malvids</taxon>
        <taxon>Malvales</taxon>
        <taxon>Malvaceae</taxon>
        <taxon>Malvoideae</taxon>
        <taxon>Gossypium</taxon>
    </lineage>
</organism>
<reference evidence="2 3" key="1">
    <citation type="submission" date="2023-03" db="EMBL/GenBank/DDBJ databases">
        <title>WGS of Gossypium arboreum.</title>
        <authorList>
            <person name="Yu D."/>
        </authorList>
    </citation>
    <scope>NUCLEOTIDE SEQUENCE [LARGE SCALE GENOMIC DNA]</scope>
    <source>
        <tissue evidence="2">Leaf</tissue>
    </source>
</reference>
<dbReference type="Proteomes" id="UP001358586">
    <property type="component" value="Chromosome 1"/>
</dbReference>
<sequence>MEDDLANLRLCDEEEKAFQEEATVGDQDFRLCLVDRCLTDSVVHFPSLRNTMADVWNPVGGICISDLGDKRHLFQFFHEIDTQRVLLGTPWFFNNHLFILQKVQQREHPSDVLLNFTEF</sequence>
<dbReference type="EMBL" id="JARKNE010000001">
    <property type="protein sequence ID" value="KAK5846461.1"/>
    <property type="molecule type" value="Genomic_DNA"/>
</dbReference>
<proteinExistence type="predicted"/>
<dbReference type="InterPro" id="IPR040256">
    <property type="entry name" value="At4g02000-like"/>
</dbReference>
<gene>
    <name evidence="2" type="ORF">PVK06_002751</name>
</gene>
<comment type="caution">
    <text evidence="2">The sequence shown here is derived from an EMBL/GenBank/DDBJ whole genome shotgun (WGS) entry which is preliminary data.</text>
</comment>
<feature type="domain" description="DUF4283" evidence="1">
    <location>
        <begin position="27"/>
        <end position="109"/>
    </location>
</feature>
<protein>
    <recommendedName>
        <fullName evidence="1">DUF4283 domain-containing protein</fullName>
    </recommendedName>
</protein>
<keyword evidence="3" id="KW-1185">Reference proteome</keyword>